<dbReference type="InterPro" id="IPR001748">
    <property type="entry name" value="BUD31"/>
</dbReference>
<comment type="subcellular location">
    <subcellularLocation>
        <location evidence="1">Nucleus</location>
    </subcellularLocation>
</comment>
<dbReference type="EMBL" id="SNRW01007469">
    <property type="protein sequence ID" value="KAA6381196.1"/>
    <property type="molecule type" value="Genomic_DNA"/>
</dbReference>
<evidence type="ECO:0000256" key="1">
    <source>
        <dbReference type="ARBA" id="ARBA00004123"/>
    </source>
</evidence>
<proteinExistence type="inferred from homology"/>
<organism evidence="4 5">
    <name type="scientific">Streblomastix strix</name>
    <dbReference type="NCBI Taxonomy" id="222440"/>
    <lineage>
        <taxon>Eukaryota</taxon>
        <taxon>Metamonada</taxon>
        <taxon>Preaxostyla</taxon>
        <taxon>Oxymonadida</taxon>
        <taxon>Streblomastigidae</taxon>
        <taxon>Streblomastix</taxon>
    </lineage>
</organism>
<reference evidence="4 5" key="1">
    <citation type="submission" date="2019-03" db="EMBL/GenBank/DDBJ databases">
        <title>Single cell metagenomics reveals metabolic interactions within the superorganism composed of flagellate Streblomastix strix and complex community of Bacteroidetes bacteria on its surface.</title>
        <authorList>
            <person name="Treitli S.C."/>
            <person name="Kolisko M."/>
            <person name="Husnik F."/>
            <person name="Keeling P."/>
            <person name="Hampl V."/>
        </authorList>
    </citation>
    <scope>NUCLEOTIDE SEQUENCE [LARGE SCALE GENOMIC DNA]</scope>
    <source>
        <strain evidence="4">ST1C</strain>
    </source>
</reference>
<dbReference type="GO" id="GO:0005681">
    <property type="term" value="C:spliceosomal complex"/>
    <property type="evidence" value="ECO:0007669"/>
    <property type="project" value="TreeGrafter"/>
</dbReference>
<accession>A0A5J4VFS8</accession>
<dbReference type="AlphaFoldDB" id="A0A5J4VFS8"/>
<evidence type="ECO:0000256" key="2">
    <source>
        <dbReference type="ARBA" id="ARBA00005287"/>
    </source>
</evidence>
<dbReference type="PANTHER" id="PTHR19411:SF0">
    <property type="entry name" value="PROTEIN BUD31 HOMOLOG"/>
    <property type="match status" value="1"/>
</dbReference>
<keyword evidence="3" id="KW-0539">Nucleus</keyword>
<evidence type="ECO:0000256" key="3">
    <source>
        <dbReference type="ARBA" id="ARBA00023242"/>
    </source>
</evidence>
<dbReference type="Pfam" id="PF01125">
    <property type="entry name" value="BUD31"/>
    <property type="match status" value="1"/>
</dbReference>
<dbReference type="GO" id="GO:0000398">
    <property type="term" value="P:mRNA splicing, via spliceosome"/>
    <property type="evidence" value="ECO:0007669"/>
    <property type="project" value="TreeGrafter"/>
</dbReference>
<name>A0A5J4VFS8_9EUKA</name>
<dbReference type="PRINTS" id="PR00322">
    <property type="entry name" value="G10"/>
</dbReference>
<dbReference type="PANTHER" id="PTHR19411">
    <property type="entry name" value="PROTEIN BUD31-RELATED"/>
    <property type="match status" value="1"/>
</dbReference>
<sequence length="147" mass="16974">MPKIKTTQARQPEGFDLIKDELDEFERKMREAMDEPHEGKRKVEVAWPALRINHQRTRFVYDKYFKKHEISKEVFDYCVKQRYADGALIAQWKKTGYEKLCCLKCVQNKNTNTGGTCICRVPKSKLEPGTIVQCTSCGCRGCASCDV</sequence>
<evidence type="ECO:0008006" key="6">
    <source>
        <dbReference type="Google" id="ProtNLM"/>
    </source>
</evidence>
<comment type="caution">
    <text evidence="4">The sequence shown here is derived from an EMBL/GenBank/DDBJ whole genome shotgun (WGS) entry which is preliminary data.</text>
</comment>
<evidence type="ECO:0000313" key="5">
    <source>
        <dbReference type="Proteomes" id="UP000324800"/>
    </source>
</evidence>
<evidence type="ECO:0000313" key="4">
    <source>
        <dbReference type="EMBL" id="KAA6381196.1"/>
    </source>
</evidence>
<gene>
    <name evidence="4" type="ORF">EZS28_023278</name>
</gene>
<dbReference type="OrthoDB" id="277109at2759"/>
<dbReference type="Proteomes" id="UP000324800">
    <property type="component" value="Unassembled WGS sequence"/>
</dbReference>
<comment type="similarity">
    <text evidence="2">Belongs to the BUD31 (G10) family.</text>
</comment>
<protein>
    <recommendedName>
        <fullName evidence="6">Cell cycle control protein cwf14</fullName>
    </recommendedName>
</protein>